<reference evidence="11" key="2">
    <citation type="submission" date="2020-09" db="EMBL/GenBank/DDBJ databases">
        <authorList>
            <person name="Sun Q."/>
            <person name="Zhou Y."/>
        </authorList>
    </citation>
    <scope>NUCLEOTIDE SEQUENCE</scope>
    <source>
        <strain evidence="11">CGMCC 1.15958</strain>
    </source>
</reference>
<feature type="transmembrane region" description="Helical" evidence="10">
    <location>
        <begin position="142"/>
        <end position="162"/>
    </location>
</feature>
<evidence type="ECO:0000256" key="3">
    <source>
        <dbReference type="ARBA" id="ARBA00006669"/>
    </source>
</evidence>
<dbReference type="GO" id="GO:0005886">
    <property type="term" value="C:plasma membrane"/>
    <property type="evidence" value="ECO:0007669"/>
    <property type="project" value="UniProtKB-SubCell"/>
</dbReference>
<dbReference type="AlphaFoldDB" id="A0A916YVZ4"/>
<proteinExistence type="inferred from homology"/>
<feature type="transmembrane region" description="Helical" evidence="10">
    <location>
        <begin position="67"/>
        <end position="84"/>
    </location>
</feature>
<keyword evidence="6" id="KW-1003">Cell membrane</keyword>
<dbReference type="Proteomes" id="UP000609064">
    <property type="component" value="Unassembled WGS sequence"/>
</dbReference>
<dbReference type="PANTHER" id="PTHR36122:SF2">
    <property type="entry name" value="NICOTINAMIDE RIBOSIDE TRANSPORTER PNUC"/>
    <property type="match status" value="1"/>
</dbReference>
<keyword evidence="7 10" id="KW-0812">Transmembrane</keyword>
<sequence>MNFFDINNIFFEFLGVKMSYLEFYATLTGLVAVILSVRENVWSWVLGLLNVVLAFVMFYQIQLYPDMFLQVFFFITNIIGFWQWKFPKEQEANLKNELKISQLSLKQFAVYSAVGLVCTYLLGTFAKNLSELIPQLFSKPSAFPYMDSFTTVMSIFATFLLIRKKVEAWWMWLAIDIISTYMYFVKEVKLYSLLYAIFCVIALFGAINWTREYRKPLTPKGE</sequence>
<dbReference type="Pfam" id="PF04973">
    <property type="entry name" value="NMN_transporter"/>
    <property type="match status" value="1"/>
</dbReference>
<evidence type="ECO:0000313" key="12">
    <source>
        <dbReference type="Proteomes" id="UP000609064"/>
    </source>
</evidence>
<dbReference type="RefSeq" id="WP_188766850.1">
    <property type="nucleotide sequence ID" value="NZ_BMKK01000005.1"/>
</dbReference>
<keyword evidence="8 10" id="KW-1133">Transmembrane helix</keyword>
<dbReference type="NCBIfam" id="TIGR01528">
    <property type="entry name" value="NMN_trans_PnuC"/>
    <property type="match status" value="1"/>
</dbReference>
<evidence type="ECO:0000256" key="2">
    <source>
        <dbReference type="ARBA" id="ARBA00004651"/>
    </source>
</evidence>
<evidence type="ECO:0000256" key="6">
    <source>
        <dbReference type="ARBA" id="ARBA00022475"/>
    </source>
</evidence>
<comment type="caution">
    <text evidence="11">The sequence shown here is derived from an EMBL/GenBank/DDBJ whole genome shotgun (WGS) entry which is preliminary data.</text>
</comment>
<comment type="subcellular location">
    <subcellularLocation>
        <location evidence="2">Cell membrane</location>
        <topology evidence="2">Multi-pass membrane protein</topology>
    </subcellularLocation>
</comment>
<evidence type="ECO:0000256" key="9">
    <source>
        <dbReference type="ARBA" id="ARBA00023136"/>
    </source>
</evidence>
<evidence type="ECO:0000256" key="10">
    <source>
        <dbReference type="SAM" id="Phobius"/>
    </source>
</evidence>
<reference evidence="11" key="1">
    <citation type="journal article" date="2014" name="Int. J. Syst. Evol. Microbiol.">
        <title>Complete genome sequence of Corynebacterium casei LMG S-19264T (=DSM 44701T), isolated from a smear-ripened cheese.</title>
        <authorList>
            <consortium name="US DOE Joint Genome Institute (JGI-PGF)"/>
            <person name="Walter F."/>
            <person name="Albersmeier A."/>
            <person name="Kalinowski J."/>
            <person name="Ruckert C."/>
        </authorList>
    </citation>
    <scope>NUCLEOTIDE SEQUENCE</scope>
    <source>
        <strain evidence="11">CGMCC 1.15958</strain>
    </source>
</reference>
<feature type="transmembrane region" description="Helical" evidence="10">
    <location>
        <begin position="105"/>
        <end position="122"/>
    </location>
</feature>
<protein>
    <recommendedName>
        <fullName evidence="4">Nicotinamide riboside transporter PnuC</fullName>
    </recommendedName>
</protein>
<evidence type="ECO:0000256" key="1">
    <source>
        <dbReference type="ARBA" id="ARBA00002672"/>
    </source>
</evidence>
<comment type="similarity">
    <text evidence="3">Belongs to the nicotinamide ribonucleoside (NR) uptake permease (TC 4.B.1) family.</text>
</comment>
<comment type="function">
    <text evidence="1">Required for nicotinamide riboside transport across the inner membrane.</text>
</comment>
<feature type="transmembrane region" description="Helical" evidence="10">
    <location>
        <begin position="169"/>
        <end position="185"/>
    </location>
</feature>
<name>A0A916YVZ4_9BACT</name>
<dbReference type="InterPro" id="IPR006419">
    <property type="entry name" value="NMN_transpt_PnuC"/>
</dbReference>
<dbReference type="EMBL" id="BMKK01000005">
    <property type="protein sequence ID" value="GGD63421.1"/>
    <property type="molecule type" value="Genomic_DNA"/>
</dbReference>
<feature type="transmembrane region" description="Helical" evidence="10">
    <location>
        <begin position="44"/>
        <end position="61"/>
    </location>
</feature>
<keyword evidence="12" id="KW-1185">Reference proteome</keyword>
<organism evidence="11 12">
    <name type="scientific">Emticicia aquatilis</name>
    <dbReference type="NCBI Taxonomy" id="1537369"/>
    <lineage>
        <taxon>Bacteria</taxon>
        <taxon>Pseudomonadati</taxon>
        <taxon>Bacteroidota</taxon>
        <taxon>Cytophagia</taxon>
        <taxon>Cytophagales</taxon>
        <taxon>Leadbetterellaceae</taxon>
        <taxon>Emticicia</taxon>
    </lineage>
</organism>
<feature type="transmembrane region" description="Helical" evidence="10">
    <location>
        <begin position="191"/>
        <end position="210"/>
    </location>
</feature>
<accession>A0A916YVZ4</accession>
<dbReference type="PANTHER" id="PTHR36122">
    <property type="entry name" value="NICOTINAMIDE RIBOSIDE TRANSPORTER PNUC"/>
    <property type="match status" value="1"/>
</dbReference>
<feature type="transmembrane region" description="Helical" evidence="10">
    <location>
        <begin position="20"/>
        <end position="37"/>
    </location>
</feature>
<keyword evidence="5" id="KW-0813">Transport</keyword>
<evidence type="ECO:0000256" key="7">
    <source>
        <dbReference type="ARBA" id="ARBA00022692"/>
    </source>
</evidence>
<gene>
    <name evidence="11" type="ORF">GCM10011514_29280</name>
</gene>
<dbReference type="GO" id="GO:0034257">
    <property type="term" value="F:nicotinamide riboside transmembrane transporter activity"/>
    <property type="evidence" value="ECO:0007669"/>
    <property type="project" value="InterPro"/>
</dbReference>
<evidence type="ECO:0000256" key="4">
    <source>
        <dbReference type="ARBA" id="ARBA00017522"/>
    </source>
</evidence>
<evidence type="ECO:0000256" key="5">
    <source>
        <dbReference type="ARBA" id="ARBA00022448"/>
    </source>
</evidence>
<evidence type="ECO:0000313" key="11">
    <source>
        <dbReference type="EMBL" id="GGD63421.1"/>
    </source>
</evidence>
<keyword evidence="9 10" id="KW-0472">Membrane</keyword>
<evidence type="ECO:0000256" key="8">
    <source>
        <dbReference type="ARBA" id="ARBA00022989"/>
    </source>
</evidence>